<feature type="active site" evidence="3">
    <location>
        <position position="249"/>
    </location>
</feature>
<dbReference type="Pfam" id="PF00171">
    <property type="entry name" value="Aldedh"/>
    <property type="match status" value="1"/>
</dbReference>
<dbReference type="SUPFAM" id="SSF53720">
    <property type="entry name" value="ALDH-like"/>
    <property type="match status" value="1"/>
</dbReference>
<organism evidence="6 7">
    <name type="scientific">Caldimonas caldifontis</name>
    <dbReference type="NCBI Taxonomy" id="1452508"/>
    <lineage>
        <taxon>Bacteria</taxon>
        <taxon>Pseudomonadati</taxon>
        <taxon>Pseudomonadota</taxon>
        <taxon>Betaproteobacteria</taxon>
        <taxon>Burkholderiales</taxon>
        <taxon>Sphaerotilaceae</taxon>
        <taxon>Caldimonas</taxon>
    </lineage>
</organism>
<dbReference type="Proteomes" id="UP000238605">
    <property type="component" value="Unassembled WGS sequence"/>
</dbReference>
<comment type="similarity">
    <text evidence="1 4">Belongs to the aldehyde dehydrogenase family.</text>
</comment>
<protein>
    <submittedName>
        <fullName evidence="6">Aldehyde dehydrogenase</fullName>
    </submittedName>
</protein>
<dbReference type="AlphaFoldDB" id="A0A2S5SRD3"/>
<keyword evidence="2 4" id="KW-0560">Oxidoreductase</keyword>
<dbReference type="Gene3D" id="3.40.605.10">
    <property type="entry name" value="Aldehyde Dehydrogenase, Chain A, domain 1"/>
    <property type="match status" value="1"/>
</dbReference>
<evidence type="ECO:0000256" key="3">
    <source>
        <dbReference type="PROSITE-ProRule" id="PRU10007"/>
    </source>
</evidence>
<dbReference type="InterPro" id="IPR029510">
    <property type="entry name" value="Ald_DH_CS_GLU"/>
</dbReference>
<feature type="domain" description="Aldehyde dehydrogenase" evidence="5">
    <location>
        <begin position="16"/>
        <end position="475"/>
    </location>
</feature>
<dbReference type="PROSITE" id="PS00687">
    <property type="entry name" value="ALDEHYDE_DEHYDR_GLU"/>
    <property type="match status" value="1"/>
</dbReference>
<dbReference type="RefSeq" id="WP_104303569.1">
    <property type="nucleotide sequence ID" value="NZ_PSNX01000015.1"/>
</dbReference>
<evidence type="ECO:0000256" key="2">
    <source>
        <dbReference type="ARBA" id="ARBA00023002"/>
    </source>
</evidence>
<reference evidence="6 7" key="1">
    <citation type="submission" date="2018-02" db="EMBL/GenBank/DDBJ databases">
        <title>Reclassifiation of [Polyangium] brachysporum DSM 7029 as Guopingzhaonella breviflexa gen. nov., sp. nov., a member of the family Comamonadaceae.</title>
        <authorList>
            <person name="Tang B."/>
        </authorList>
    </citation>
    <scope>NUCLEOTIDE SEQUENCE [LARGE SCALE GENOMIC DNA]</scope>
    <source>
        <strain evidence="6 7">BCRC 80649</strain>
    </source>
</reference>
<evidence type="ECO:0000313" key="6">
    <source>
        <dbReference type="EMBL" id="PPE65266.1"/>
    </source>
</evidence>
<dbReference type="GO" id="GO:0016620">
    <property type="term" value="F:oxidoreductase activity, acting on the aldehyde or oxo group of donors, NAD or NADP as acceptor"/>
    <property type="evidence" value="ECO:0007669"/>
    <property type="project" value="InterPro"/>
</dbReference>
<evidence type="ECO:0000259" key="5">
    <source>
        <dbReference type="Pfam" id="PF00171"/>
    </source>
</evidence>
<evidence type="ECO:0000256" key="1">
    <source>
        <dbReference type="ARBA" id="ARBA00009986"/>
    </source>
</evidence>
<proteinExistence type="inferred from homology"/>
<dbReference type="EMBL" id="PSNX01000015">
    <property type="protein sequence ID" value="PPE65266.1"/>
    <property type="molecule type" value="Genomic_DNA"/>
</dbReference>
<dbReference type="InterPro" id="IPR016163">
    <property type="entry name" value="Ald_DH_C"/>
</dbReference>
<dbReference type="CDD" id="cd07109">
    <property type="entry name" value="ALDH_AAS00426"/>
    <property type="match status" value="1"/>
</dbReference>
<dbReference type="Gene3D" id="3.40.309.10">
    <property type="entry name" value="Aldehyde Dehydrogenase, Chain A, domain 2"/>
    <property type="match status" value="1"/>
</dbReference>
<dbReference type="InterPro" id="IPR016161">
    <property type="entry name" value="Ald_DH/histidinol_DH"/>
</dbReference>
<gene>
    <name evidence="6" type="ORF">C1704_15090</name>
</gene>
<dbReference type="OrthoDB" id="6187633at2"/>
<name>A0A2S5SRD3_9BURK</name>
<accession>A0A2S5SRD3</accession>
<dbReference type="PROSITE" id="PS00070">
    <property type="entry name" value="ALDEHYDE_DEHYDR_CYS"/>
    <property type="match status" value="1"/>
</dbReference>
<keyword evidence="7" id="KW-1185">Reference proteome</keyword>
<evidence type="ECO:0000313" key="7">
    <source>
        <dbReference type="Proteomes" id="UP000238605"/>
    </source>
</evidence>
<dbReference type="InterPro" id="IPR015590">
    <property type="entry name" value="Aldehyde_DH_dom"/>
</dbReference>
<dbReference type="PANTHER" id="PTHR11699">
    <property type="entry name" value="ALDEHYDE DEHYDROGENASE-RELATED"/>
    <property type="match status" value="1"/>
</dbReference>
<sequence length="480" mass="50182">MTSVHLHFIDNRRVPSASGETLPVVDPSDGQVFAEIARGGAAEIDQAVAAARRAAEGPWGRMPGVERGRILARACALIQQHADELMQLESRDCGKPLTQARNDVTAVARYFEFYAGAADKVGGQVLPYLAGYTVLADREPHGVTGHIIPWNYPLQIFGRSVGAALAAGNACVVKPAEDACLSLLRLAELLAQAGLPAGALNIVTGLGTEAGSALSAHPGLDHISFTGSPPTGTRVAQAAAVHHVPVTLELGGKSPQVVFDDADLDAAVPVIVNAIVQNAGQTCSAGSRLLVQRGAYEPLLAKLSAAFSALRVGPAAADLACGPLIRASQLAHVRQMVHEARDAGLAVAAHGQIVTDAPHGGYYFAPTLFRDVPHGHRLAQEEVFGPVLAAMAFDDEDDAVRLANGTRFGLVAGVWTRDGSRALRLAKRLRCGQVFINNYGAAGGVELPFGGVRASGHGREKGLEGLISFTRVKTIAIKHD</sequence>
<comment type="caution">
    <text evidence="6">The sequence shown here is derived from an EMBL/GenBank/DDBJ whole genome shotgun (WGS) entry which is preliminary data.</text>
</comment>
<dbReference type="InterPro" id="IPR016162">
    <property type="entry name" value="Ald_DH_N"/>
</dbReference>
<evidence type="ECO:0000256" key="4">
    <source>
        <dbReference type="RuleBase" id="RU003345"/>
    </source>
</evidence>
<dbReference type="FunFam" id="3.40.605.10:FF:000007">
    <property type="entry name" value="NAD/NADP-dependent betaine aldehyde dehydrogenase"/>
    <property type="match status" value="1"/>
</dbReference>
<dbReference type="InterPro" id="IPR016160">
    <property type="entry name" value="Ald_DH_CS_CYS"/>
</dbReference>